<keyword evidence="2" id="KW-0812">Transmembrane</keyword>
<evidence type="ECO:0000313" key="4">
    <source>
        <dbReference type="Proteomes" id="UP001296993"/>
    </source>
</evidence>
<feature type="transmembrane region" description="Helical" evidence="2">
    <location>
        <begin position="234"/>
        <end position="258"/>
    </location>
</feature>
<evidence type="ECO:0008006" key="5">
    <source>
        <dbReference type="Google" id="ProtNLM"/>
    </source>
</evidence>
<feature type="transmembrane region" description="Helical" evidence="2">
    <location>
        <begin position="149"/>
        <end position="169"/>
    </location>
</feature>
<reference evidence="3 4" key="1">
    <citation type="submission" date="2021-03" db="EMBL/GenBank/DDBJ databases">
        <title>Sequencing the genomes of 1000 actinobacteria strains.</title>
        <authorList>
            <person name="Klenk H.-P."/>
        </authorList>
    </citation>
    <scope>NUCLEOTIDE SEQUENCE [LARGE SCALE GENOMIC DNA]</scope>
    <source>
        <strain evidence="3 4">DSM 15797</strain>
    </source>
</reference>
<feature type="transmembrane region" description="Helical" evidence="2">
    <location>
        <begin position="175"/>
        <end position="200"/>
    </location>
</feature>
<protein>
    <recommendedName>
        <fullName evidence="5">ABC transporter permease</fullName>
    </recommendedName>
</protein>
<organism evidence="3 4">
    <name type="scientific">Paeniglutamicibacter kerguelensis</name>
    <dbReference type="NCBI Taxonomy" id="254788"/>
    <lineage>
        <taxon>Bacteria</taxon>
        <taxon>Bacillati</taxon>
        <taxon>Actinomycetota</taxon>
        <taxon>Actinomycetes</taxon>
        <taxon>Micrococcales</taxon>
        <taxon>Micrococcaceae</taxon>
        <taxon>Paeniglutamicibacter</taxon>
    </lineage>
</organism>
<evidence type="ECO:0000256" key="2">
    <source>
        <dbReference type="SAM" id="Phobius"/>
    </source>
</evidence>
<dbReference type="EMBL" id="JAGIOF010000001">
    <property type="protein sequence ID" value="MBP2386453.1"/>
    <property type="molecule type" value="Genomic_DNA"/>
</dbReference>
<keyword evidence="2" id="KW-0472">Membrane</keyword>
<feature type="transmembrane region" description="Helical" evidence="2">
    <location>
        <begin position="94"/>
        <end position="117"/>
    </location>
</feature>
<feature type="compositionally biased region" description="Polar residues" evidence="1">
    <location>
        <begin position="1"/>
        <end position="10"/>
    </location>
</feature>
<proteinExistence type="predicted"/>
<name>A0ABS4XE01_9MICC</name>
<dbReference type="RefSeq" id="WP_209997349.1">
    <property type="nucleotide sequence ID" value="NZ_JAGIOF010000001.1"/>
</dbReference>
<feature type="region of interest" description="Disordered" evidence="1">
    <location>
        <begin position="1"/>
        <end position="48"/>
    </location>
</feature>
<keyword evidence="2" id="KW-1133">Transmembrane helix</keyword>
<dbReference type="Proteomes" id="UP001296993">
    <property type="component" value="Unassembled WGS sequence"/>
</dbReference>
<evidence type="ECO:0000313" key="3">
    <source>
        <dbReference type="EMBL" id="MBP2386453.1"/>
    </source>
</evidence>
<evidence type="ECO:0000256" key="1">
    <source>
        <dbReference type="SAM" id="MobiDB-lite"/>
    </source>
</evidence>
<gene>
    <name evidence="3" type="ORF">JOF47_001964</name>
</gene>
<accession>A0ABS4XE01</accession>
<comment type="caution">
    <text evidence="3">The sequence shown here is derived from an EMBL/GenBank/DDBJ whole genome shotgun (WGS) entry which is preliminary data.</text>
</comment>
<feature type="transmembrane region" description="Helical" evidence="2">
    <location>
        <begin position="53"/>
        <end position="82"/>
    </location>
</feature>
<sequence>MIGSPQTQRRSVGWARPGGRKTQEAKMMSGSGNLSFGKPSPRRRRGSGTARRAMSAIVLGLFDSVLGAGMGIVGGAVLMTIMKFRGDSTFVDVHVIWPVIFGLVLVGLLSAVVAALVPARAVASQVTLAALKSGRTAEAVSKRTPRIGLLLLLLSGISLAAGVTTALLQGRSAEASQWLLITAGLVAFGTIALIGGLICLTGKIVTLLTSHSAWLPVPFRLAARDSARNRSRKVPAIAAVLAAASLSGALIVLTSSFMQQASDMHQWRFNLYQAAVALEKTETVDTQVGPDSWTTSDMKMVEIDPEPVTAAVQQIFGPELKQQVIAGTPSSAACHVNEFKAEQQGLDPANVRYPSWILQEPPENRCAMGEDFRPKDLNDWRCSGPMSQGGPHDVVPAVVVGGEAELKALLGRTPSAAALKTLKEGGVVVTNKVFMTDETSAALIMYDRNEPWRLGAGNGYQEGSAYLRTQYNPITTHALQAVLEEPDRPLDFFGVVSAETAAKVKMPVVDRGLLLTSPQAPKPETDGQLRKCLGGADRRRVLLAI</sequence>
<keyword evidence="4" id="KW-1185">Reference proteome</keyword>